<keyword evidence="2" id="KW-0732">Signal</keyword>
<dbReference type="OrthoDB" id="1037816at2"/>
<sequence>MKKLFLRSTLLVFSAATLILSFPSCENSETDIQDELIQEENVMINSGYLALPEAEYNKIPLAAAISKTKAYPTSVALNCPPVRNQGGEGSCVSWGVGYAARSISWQAANGGAYSLDYNIFSPEFIYNQIKVGDCGSGSYVSDGLNLIQNDGVCLWADMPYTDVSCDLLPNNTQVALAANYKIANYTRLSITLDAFKDQLAAGKPIVVGGSVYKSFMYLGYDEIQTSTKGRVLGGHCYCVVGYDDSKNAFKVINSWGTTWGTDGFGWVSYDIMLKVWQEAYVLTEK</sequence>
<gene>
    <name evidence="4" type="ORF">EO244_05070</name>
</gene>
<evidence type="ECO:0000259" key="3">
    <source>
        <dbReference type="SMART" id="SM00645"/>
    </source>
</evidence>
<reference evidence="4 5" key="1">
    <citation type="submission" date="2019-01" db="EMBL/GenBank/DDBJ databases">
        <title>Ancylomarina salipaludis sp. nov., isolated from a salt marsh.</title>
        <authorList>
            <person name="Yoon J.-H."/>
        </authorList>
    </citation>
    <scope>NUCLEOTIDE SEQUENCE [LARGE SCALE GENOMIC DNA]</scope>
    <source>
        <strain evidence="4 5">SHSM-M15</strain>
    </source>
</reference>
<feature type="domain" description="Peptidase C1A papain C-terminal" evidence="3">
    <location>
        <begin position="71"/>
        <end position="283"/>
    </location>
</feature>
<dbReference type="AlphaFoldDB" id="A0A4Q1JNF6"/>
<evidence type="ECO:0000313" key="5">
    <source>
        <dbReference type="Proteomes" id="UP000289703"/>
    </source>
</evidence>
<dbReference type="Proteomes" id="UP000289703">
    <property type="component" value="Unassembled WGS sequence"/>
</dbReference>
<comment type="caution">
    <text evidence="4">The sequence shown here is derived from an EMBL/GenBank/DDBJ whole genome shotgun (WGS) entry which is preliminary data.</text>
</comment>
<dbReference type="PANTHER" id="PTHR12411">
    <property type="entry name" value="CYSTEINE PROTEASE FAMILY C1-RELATED"/>
    <property type="match status" value="1"/>
</dbReference>
<dbReference type="Gene3D" id="3.90.70.10">
    <property type="entry name" value="Cysteine proteinases"/>
    <property type="match status" value="1"/>
</dbReference>
<proteinExistence type="inferred from homology"/>
<accession>A0A4Q1JNF6</accession>
<dbReference type="RefSeq" id="WP_129253568.1">
    <property type="nucleotide sequence ID" value="NZ_SAXA01000003.1"/>
</dbReference>
<keyword evidence="5" id="KW-1185">Reference proteome</keyword>
<dbReference type="EMBL" id="SAXA01000003">
    <property type="protein sequence ID" value="RXQ96208.1"/>
    <property type="molecule type" value="Genomic_DNA"/>
</dbReference>
<organism evidence="4 5">
    <name type="scientific">Ancylomarina salipaludis</name>
    <dbReference type="NCBI Taxonomy" id="2501299"/>
    <lineage>
        <taxon>Bacteria</taxon>
        <taxon>Pseudomonadati</taxon>
        <taxon>Bacteroidota</taxon>
        <taxon>Bacteroidia</taxon>
        <taxon>Marinilabiliales</taxon>
        <taxon>Marinifilaceae</taxon>
        <taxon>Ancylomarina</taxon>
    </lineage>
</organism>
<feature type="chain" id="PRO_5020518716" evidence="2">
    <location>
        <begin position="27"/>
        <end position="285"/>
    </location>
</feature>
<dbReference type="GO" id="GO:0006508">
    <property type="term" value="P:proteolysis"/>
    <property type="evidence" value="ECO:0007669"/>
    <property type="project" value="InterPro"/>
</dbReference>
<dbReference type="InterPro" id="IPR038765">
    <property type="entry name" value="Papain-like_cys_pep_sf"/>
</dbReference>
<evidence type="ECO:0000256" key="1">
    <source>
        <dbReference type="ARBA" id="ARBA00008455"/>
    </source>
</evidence>
<dbReference type="GO" id="GO:0008234">
    <property type="term" value="F:cysteine-type peptidase activity"/>
    <property type="evidence" value="ECO:0007669"/>
    <property type="project" value="InterPro"/>
</dbReference>
<dbReference type="SUPFAM" id="SSF54001">
    <property type="entry name" value="Cysteine proteinases"/>
    <property type="match status" value="1"/>
</dbReference>
<dbReference type="CDD" id="cd02619">
    <property type="entry name" value="Peptidase_C1"/>
    <property type="match status" value="1"/>
</dbReference>
<name>A0A4Q1JNF6_9BACT</name>
<protein>
    <submittedName>
        <fullName evidence="4">Peptidase C1</fullName>
    </submittedName>
</protein>
<evidence type="ECO:0000256" key="2">
    <source>
        <dbReference type="SAM" id="SignalP"/>
    </source>
</evidence>
<dbReference type="SMART" id="SM00645">
    <property type="entry name" value="Pept_C1"/>
    <property type="match status" value="1"/>
</dbReference>
<dbReference type="Pfam" id="PF00112">
    <property type="entry name" value="Peptidase_C1"/>
    <property type="match status" value="1"/>
</dbReference>
<dbReference type="InterPro" id="IPR000668">
    <property type="entry name" value="Peptidase_C1A_C"/>
</dbReference>
<dbReference type="InterPro" id="IPR013128">
    <property type="entry name" value="Peptidase_C1A"/>
</dbReference>
<feature type="signal peptide" evidence="2">
    <location>
        <begin position="1"/>
        <end position="26"/>
    </location>
</feature>
<evidence type="ECO:0000313" key="4">
    <source>
        <dbReference type="EMBL" id="RXQ96208.1"/>
    </source>
</evidence>
<comment type="similarity">
    <text evidence="1">Belongs to the peptidase C1 family.</text>
</comment>